<organism evidence="2 3">
    <name type="scientific">Variibacter gotjawalensis</name>
    <dbReference type="NCBI Taxonomy" id="1333996"/>
    <lineage>
        <taxon>Bacteria</taxon>
        <taxon>Pseudomonadati</taxon>
        <taxon>Pseudomonadota</taxon>
        <taxon>Alphaproteobacteria</taxon>
        <taxon>Hyphomicrobiales</taxon>
        <taxon>Nitrobacteraceae</taxon>
        <taxon>Variibacter</taxon>
    </lineage>
</organism>
<keyword evidence="1" id="KW-0732">Signal</keyword>
<protein>
    <submittedName>
        <fullName evidence="2">Uncharacterized protein</fullName>
    </submittedName>
</protein>
<dbReference type="Proteomes" id="UP000236884">
    <property type="component" value="Chromosome"/>
</dbReference>
<dbReference type="EMBL" id="AP014946">
    <property type="protein sequence ID" value="BAT60929.1"/>
    <property type="molecule type" value="Genomic_DNA"/>
</dbReference>
<feature type="chain" id="PRO_5006615899" evidence="1">
    <location>
        <begin position="23"/>
        <end position="613"/>
    </location>
</feature>
<keyword evidence="3" id="KW-1185">Reference proteome</keyword>
<sequence>MKSFAAALALTVLVGAMAPAGAQPQINIQTGATDFRDVTLGSPATGTVTIGRIALTGFTTQGDNARASRAELQNIVITIGTSRTEVPSIVMTDVSAPASLFQALTKGNAVPNLPDLLRATTIADIQIASAKLRDPGSKSEAEYSDFSLKSLANGIAQSARLARSVSQAVAPTGEAVTTTMGETVYGKTDIAELVRFVTGGGSGEAKSLVDRMTIASFTVKMPQVEIDFGKVEIAGVYGRAPATAMPIAEIQALTGAMPGGTGPQGQKLAAYYREVLQTFRVERYAFIGAKVKSDLGVAELGTIAMENFSGQSLGRFSIAGAGVALPTGPIRLGEFEIKGFNWKKLLDFGLEIASTGKEPDVTPDQIMALIPSLDALRFANLTAGTPFGPMSLGEMRIEVPAGPRGTPEQLAWSIKALKADVSKLPPDVPLADEIKALGYSELTANADVKVRYIAAEKAAVIEVPKFEISDVGAIDLSARVTNIGPGGVDDLDEAPVEQLTLGITDGGLGNRVFRAFASGAGISPEAMRAAAAIELKNQATALFGPALTPGSAQAVEEFIKSGERLVLTIKPKPGAAPVKLGEISEPTPEVVSRITVTIARPGRLNIMDQMRRP</sequence>
<reference evidence="2 3" key="1">
    <citation type="submission" date="2015-08" db="EMBL/GenBank/DDBJ databases">
        <title>Investigation of the bacterial diversity of lava forest soil.</title>
        <authorList>
            <person name="Lee J.S."/>
        </authorList>
    </citation>
    <scope>NUCLEOTIDE SEQUENCE [LARGE SCALE GENOMIC DNA]</scope>
    <source>
        <strain evidence="2 3">GJW-30</strain>
    </source>
</reference>
<gene>
    <name evidence="2" type="ORF">GJW-30_1_03479</name>
</gene>
<dbReference type="AlphaFoldDB" id="A0A0S3PYA3"/>
<accession>A0A0S3PYA3</accession>
<feature type="signal peptide" evidence="1">
    <location>
        <begin position="1"/>
        <end position="22"/>
    </location>
</feature>
<evidence type="ECO:0000313" key="2">
    <source>
        <dbReference type="EMBL" id="BAT60929.1"/>
    </source>
</evidence>
<evidence type="ECO:0000313" key="3">
    <source>
        <dbReference type="Proteomes" id="UP000236884"/>
    </source>
</evidence>
<dbReference type="RefSeq" id="WP_130364565.1">
    <property type="nucleotide sequence ID" value="NZ_AP014946.1"/>
</dbReference>
<dbReference type="KEGG" id="vgo:GJW-30_1_03479"/>
<proteinExistence type="predicted"/>
<name>A0A0S3PYA3_9BRAD</name>
<evidence type="ECO:0000256" key="1">
    <source>
        <dbReference type="SAM" id="SignalP"/>
    </source>
</evidence>